<protein>
    <submittedName>
        <fullName evidence="2">Uncharacterized protein</fullName>
    </submittedName>
</protein>
<proteinExistence type="predicted"/>
<name>A0ABQ5EKH7_9ASTR</name>
<feature type="transmembrane region" description="Helical" evidence="1">
    <location>
        <begin position="36"/>
        <end position="64"/>
    </location>
</feature>
<sequence length="108" mass="12452">MQMIDVTVAKGEIRFLECHLLKSGYKMITYFFQMNVWILGGVSSCKVAEVYLLAVSMVSIALYIAHRRFRTVGEEGEYGVFDFFKVYEISSLKETEWCDDILGEVDNK</sequence>
<keyword evidence="3" id="KW-1185">Reference proteome</keyword>
<organism evidence="2 3">
    <name type="scientific">Tanacetum coccineum</name>
    <dbReference type="NCBI Taxonomy" id="301880"/>
    <lineage>
        <taxon>Eukaryota</taxon>
        <taxon>Viridiplantae</taxon>
        <taxon>Streptophyta</taxon>
        <taxon>Embryophyta</taxon>
        <taxon>Tracheophyta</taxon>
        <taxon>Spermatophyta</taxon>
        <taxon>Magnoliopsida</taxon>
        <taxon>eudicotyledons</taxon>
        <taxon>Gunneridae</taxon>
        <taxon>Pentapetalae</taxon>
        <taxon>asterids</taxon>
        <taxon>campanulids</taxon>
        <taxon>Asterales</taxon>
        <taxon>Asteraceae</taxon>
        <taxon>Asteroideae</taxon>
        <taxon>Anthemideae</taxon>
        <taxon>Anthemidinae</taxon>
        <taxon>Tanacetum</taxon>
    </lineage>
</organism>
<evidence type="ECO:0000256" key="1">
    <source>
        <dbReference type="SAM" id="Phobius"/>
    </source>
</evidence>
<dbReference type="Proteomes" id="UP001151760">
    <property type="component" value="Unassembled WGS sequence"/>
</dbReference>
<dbReference type="EMBL" id="BQNB010016406">
    <property type="protein sequence ID" value="GJT51430.1"/>
    <property type="molecule type" value="Genomic_DNA"/>
</dbReference>
<keyword evidence="1" id="KW-0472">Membrane</keyword>
<accession>A0ABQ5EKH7</accession>
<keyword evidence="1" id="KW-0812">Transmembrane</keyword>
<reference evidence="2" key="2">
    <citation type="submission" date="2022-01" db="EMBL/GenBank/DDBJ databases">
        <authorList>
            <person name="Yamashiro T."/>
            <person name="Shiraishi A."/>
            <person name="Satake H."/>
            <person name="Nakayama K."/>
        </authorList>
    </citation>
    <scope>NUCLEOTIDE SEQUENCE</scope>
</reference>
<comment type="caution">
    <text evidence="2">The sequence shown here is derived from an EMBL/GenBank/DDBJ whole genome shotgun (WGS) entry which is preliminary data.</text>
</comment>
<reference evidence="2" key="1">
    <citation type="journal article" date="2022" name="Int. J. Mol. Sci.">
        <title>Draft Genome of Tanacetum Coccineum: Genomic Comparison of Closely Related Tanacetum-Family Plants.</title>
        <authorList>
            <person name="Yamashiro T."/>
            <person name="Shiraishi A."/>
            <person name="Nakayama K."/>
            <person name="Satake H."/>
        </authorList>
    </citation>
    <scope>NUCLEOTIDE SEQUENCE</scope>
</reference>
<evidence type="ECO:0000313" key="2">
    <source>
        <dbReference type="EMBL" id="GJT51430.1"/>
    </source>
</evidence>
<evidence type="ECO:0000313" key="3">
    <source>
        <dbReference type="Proteomes" id="UP001151760"/>
    </source>
</evidence>
<keyword evidence="1" id="KW-1133">Transmembrane helix</keyword>
<gene>
    <name evidence="2" type="ORF">Tco_0977587</name>
</gene>